<name>A0ABX9DUA9_9BACT</name>
<proteinExistence type="predicted"/>
<dbReference type="EMBL" id="QLTQ01000005">
    <property type="protein sequence ID" value="RAS46647.1"/>
    <property type="molecule type" value="Genomic_DNA"/>
</dbReference>
<reference evidence="1 2" key="1">
    <citation type="submission" date="2018-06" db="EMBL/GenBank/DDBJ databases">
        <title>Genomic Encyclopedia of Archaeal and Bacterial Type Strains, Phase II (KMG-II): from individual species to whole genera.</title>
        <authorList>
            <person name="Goeker M."/>
        </authorList>
    </citation>
    <scope>NUCLEOTIDE SEQUENCE [LARGE SCALE GENOMIC DNA]</scope>
    <source>
        <strain evidence="1 2">DSM 18710</strain>
    </source>
</reference>
<dbReference type="Proteomes" id="UP000249852">
    <property type="component" value="Unassembled WGS sequence"/>
</dbReference>
<evidence type="ECO:0000313" key="1">
    <source>
        <dbReference type="EMBL" id="RAS46647.1"/>
    </source>
</evidence>
<keyword evidence="2" id="KW-1185">Reference proteome</keyword>
<protein>
    <submittedName>
        <fullName evidence="1">Uncharacterized protein</fullName>
    </submittedName>
</protein>
<organism evidence="1 2">
    <name type="scientific">Prevotella pallens</name>
    <dbReference type="NCBI Taxonomy" id="60133"/>
    <lineage>
        <taxon>Bacteria</taxon>
        <taxon>Pseudomonadati</taxon>
        <taxon>Bacteroidota</taxon>
        <taxon>Bacteroidia</taxon>
        <taxon>Bacteroidales</taxon>
        <taxon>Prevotellaceae</taxon>
        <taxon>Prevotella</taxon>
    </lineage>
</organism>
<gene>
    <name evidence="1" type="ORF">BC673_10533</name>
</gene>
<accession>A0ABX9DUA9</accession>
<evidence type="ECO:0000313" key="2">
    <source>
        <dbReference type="Proteomes" id="UP000249852"/>
    </source>
</evidence>
<comment type="caution">
    <text evidence="1">The sequence shown here is derived from an EMBL/GenBank/DDBJ whole genome shotgun (WGS) entry which is preliminary data.</text>
</comment>
<sequence length="71" mass="8149">MVTLSLLISVCKQVFLRSKEGQQSFILRETNFVLSLMAGAKIHRRRADCTCNGVSYRISDTEKEQSQIRRT</sequence>